<keyword evidence="1" id="KW-0175">Coiled coil</keyword>
<dbReference type="HOGENOM" id="CLU_1947403_0_0_10"/>
<dbReference type="KEGG" id="scn:Solca_4447"/>
<evidence type="ECO:0000259" key="2">
    <source>
        <dbReference type="PROSITE" id="PS50943"/>
    </source>
</evidence>
<organism evidence="3 4">
    <name type="scientific">Solitalea canadensis (strain ATCC 29591 / DSM 3403 / JCM 21819 / LMG 8368 / NBRC 15130 / NCIMB 12057 / USAM 9D)</name>
    <name type="common">Flexibacter canadensis</name>
    <dbReference type="NCBI Taxonomy" id="929556"/>
    <lineage>
        <taxon>Bacteria</taxon>
        <taxon>Pseudomonadati</taxon>
        <taxon>Bacteroidota</taxon>
        <taxon>Sphingobacteriia</taxon>
        <taxon>Sphingobacteriales</taxon>
        <taxon>Sphingobacteriaceae</taxon>
        <taxon>Solitalea</taxon>
    </lineage>
</organism>
<dbReference type="EMBL" id="CP003349">
    <property type="protein sequence ID" value="AFD09437.1"/>
    <property type="molecule type" value="Genomic_DNA"/>
</dbReference>
<dbReference type="InterPro" id="IPR010982">
    <property type="entry name" value="Lambda_DNA-bd_dom_sf"/>
</dbReference>
<sequence>MNETGYLIRKYRDEKRYSQEFIANSLEMGQSAFQKLESGETTLSFERLIKISILLEEPIDSFISSDSPYFDKFQRRERPIAKYFFEKEIEVRDKLINVLEKQIESLENSLIEKRRKLQDLYSKLATNER</sequence>
<dbReference type="SMART" id="SM00530">
    <property type="entry name" value="HTH_XRE"/>
    <property type="match status" value="1"/>
</dbReference>
<protein>
    <submittedName>
        <fullName evidence="3">Helix-turn-helix protein</fullName>
    </submittedName>
</protein>
<dbReference type="PROSITE" id="PS50943">
    <property type="entry name" value="HTH_CROC1"/>
    <property type="match status" value="1"/>
</dbReference>
<proteinExistence type="predicted"/>
<keyword evidence="4" id="KW-1185">Reference proteome</keyword>
<reference evidence="3" key="1">
    <citation type="submission" date="2012-02" db="EMBL/GenBank/DDBJ databases">
        <title>The complete genome of Solitalea canadensis DSM 3403.</title>
        <authorList>
            <consortium name="US DOE Joint Genome Institute (JGI-PGF)"/>
            <person name="Lucas S."/>
            <person name="Copeland A."/>
            <person name="Lapidus A."/>
            <person name="Glavina del Rio T."/>
            <person name="Dalin E."/>
            <person name="Tice H."/>
            <person name="Bruce D."/>
            <person name="Goodwin L."/>
            <person name="Pitluck S."/>
            <person name="Peters L."/>
            <person name="Ovchinnikova G."/>
            <person name="Lu M."/>
            <person name="Kyrpides N."/>
            <person name="Mavromatis K."/>
            <person name="Ivanova N."/>
            <person name="Brettin T."/>
            <person name="Detter J.C."/>
            <person name="Han C."/>
            <person name="Larimer F."/>
            <person name="Land M."/>
            <person name="Hauser L."/>
            <person name="Markowitz V."/>
            <person name="Cheng J.-F."/>
            <person name="Hugenholtz P."/>
            <person name="Woyke T."/>
            <person name="Wu D."/>
            <person name="Spring S."/>
            <person name="Schroeder M."/>
            <person name="Kopitz M."/>
            <person name="Brambilla E."/>
            <person name="Klenk H.-P."/>
            <person name="Eisen J.A."/>
        </authorList>
    </citation>
    <scope>NUCLEOTIDE SEQUENCE</scope>
    <source>
        <strain evidence="3">DSM 3403</strain>
    </source>
</reference>
<dbReference type="SUPFAM" id="SSF47413">
    <property type="entry name" value="lambda repressor-like DNA-binding domains"/>
    <property type="match status" value="1"/>
</dbReference>
<accession>H8KNA4</accession>
<evidence type="ECO:0000313" key="3">
    <source>
        <dbReference type="EMBL" id="AFD09437.1"/>
    </source>
</evidence>
<feature type="coiled-coil region" evidence="1">
    <location>
        <begin position="89"/>
        <end position="123"/>
    </location>
</feature>
<dbReference type="GO" id="GO:0003677">
    <property type="term" value="F:DNA binding"/>
    <property type="evidence" value="ECO:0007669"/>
    <property type="project" value="InterPro"/>
</dbReference>
<evidence type="ECO:0000256" key="1">
    <source>
        <dbReference type="SAM" id="Coils"/>
    </source>
</evidence>
<gene>
    <name evidence="3" type="ordered locus">Solca_4447</name>
</gene>
<feature type="domain" description="HTH cro/C1-type" evidence="2">
    <location>
        <begin position="8"/>
        <end position="62"/>
    </location>
</feature>
<dbReference type="Proteomes" id="UP000007590">
    <property type="component" value="Chromosome"/>
</dbReference>
<dbReference type="AlphaFoldDB" id="H8KNA4"/>
<dbReference type="InterPro" id="IPR001387">
    <property type="entry name" value="Cro/C1-type_HTH"/>
</dbReference>
<name>H8KNA4_SOLCM</name>
<evidence type="ECO:0000313" key="4">
    <source>
        <dbReference type="Proteomes" id="UP000007590"/>
    </source>
</evidence>
<dbReference type="STRING" id="929556.Solca_4447"/>
<dbReference type="Pfam" id="PF01381">
    <property type="entry name" value="HTH_3"/>
    <property type="match status" value="1"/>
</dbReference>
<dbReference type="CDD" id="cd00093">
    <property type="entry name" value="HTH_XRE"/>
    <property type="match status" value="1"/>
</dbReference>
<dbReference type="Gene3D" id="1.10.260.40">
    <property type="entry name" value="lambda repressor-like DNA-binding domains"/>
    <property type="match status" value="1"/>
</dbReference>
<dbReference type="eggNOG" id="COG1396">
    <property type="taxonomic scope" value="Bacteria"/>
</dbReference>